<dbReference type="EMBL" id="HE616890">
    <property type="protein sequence ID" value="CCE94922.1"/>
    <property type="molecule type" value="Genomic_DNA"/>
</dbReference>
<sequence>MIANHYVGFVVNNYHGNGVHAMQSDSLDLIWGVEAIGQLIGRSYQQTYHMIQSGHLPMVKQVGERYVASRSKLIAFFIEDAA</sequence>
<accession>G9A121</accession>
<dbReference type="Proteomes" id="UP000007735">
    <property type="component" value="Chromosome"/>
</dbReference>
<evidence type="ECO:0000313" key="1">
    <source>
        <dbReference type="EMBL" id="CCE94922.1"/>
    </source>
</evidence>
<evidence type="ECO:0008006" key="3">
    <source>
        <dbReference type="Google" id="ProtNLM"/>
    </source>
</evidence>
<organism evidence="1 2">
    <name type="scientific">Sinorhizobium fredii (strain HH103)</name>
    <dbReference type="NCBI Taxonomy" id="1117943"/>
    <lineage>
        <taxon>Bacteria</taxon>
        <taxon>Pseudomonadati</taxon>
        <taxon>Pseudomonadota</taxon>
        <taxon>Alphaproteobacteria</taxon>
        <taxon>Hyphomicrobiales</taxon>
        <taxon>Rhizobiaceae</taxon>
        <taxon>Sinorhizobium/Ensifer group</taxon>
        <taxon>Sinorhizobium</taxon>
    </lineage>
</organism>
<evidence type="ECO:0000313" key="2">
    <source>
        <dbReference type="Proteomes" id="UP000007735"/>
    </source>
</evidence>
<name>G9A121_SINF1</name>
<dbReference type="AlphaFoldDB" id="G9A121"/>
<protein>
    <recommendedName>
        <fullName evidence="3">DNA-binding protein</fullName>
    </recommendedName>
</protein>
<proteinExistence type="predicted"/>
<reference evidence="1 2" key="1">
    <citation type="journal article" date="2012" name="J. Bacteriol.">
        <title>Genome sequence of the soybean symbiont Sinorhizobium fredii HH103.</title>
        <authorList>
            <person name="Weidner S."/>
            <person name="Becker A."/>
            <person name="Bonilla I."/>
            <person name="Jaenicke S."/>
            <person name="Lloret J."/>
            <person name="Margaret I."/>
            <person name="Puhler A."/>
            <person name="Ruiz-Sainz J.E."/>
            <person name="Schneiker-Bekel S."/>
            <person name="Szczepanowski R."/>
            <person name="Vinardell J.M."/>
            <person name="Zehner S."/>
            <person name="Gottfert M."/>
        </authorList>
    </citation>
    <scope>NUCLEOTIDE SEQUENCE [LARGE SCALE GENOMIC DNA]</scope>
    <source>
        <strain evidence="1 2">HH103</strain>
    </source>
</reference>
<gene>
    <name evidence="1" type="ordered locus">SFHH103_00422</name>
</gene>
<dbReference type="STRING" id="1117943.SFHH103_00422"/>
<dbReference type="PATRIC" id="fig|380.5.peg.451"/>
<dbReference type="KEGG" id="sfh:SFHH103_00422"/>
<dbReference type="HOGENOM" id="CLU_194597_0_0_5"/>